<gene>
    <name evidence="6" type="ORF">DERYTH_LOCUS20894</name>
</gene>
<evidence type="ECO:0000259" key="4">
    <source>
        <dbReference type="Pfam" id="PF00394"/>
    </source>
</evidence>
<comment type="similarity">
    <text evidence="1">Belongs to the multicopper oxidase family.</text>
</comment>
<reference evidence="6" key="1">
    <citation type="submission" date="2021-06" db="EMBL/GenBank/DDBJ databases">
        <authorList>
            <person name="Kallberg Y."/>
            <person name="Tangrot J."/>
            <person name="Rosling A."/>
        </authorList>
    </citation>
    <scope>NUCLEOTIDE SEQUENCE</scope>
    <source>
        <strain evidence="6">MA453B</strain>
    </source>
</reference>
<evidence type="ECO:0000313" key="6">
    <source>
        <dbReference type="EMBL" id="CAG8788374.1"/>
    </source>
</evidence>
<evidence type="ECO:0000259" key="5">
    <source>
        <dbReference type="Pfam" id="PF07731"/>
    </source>
</evidence>
<feature type="domain" description="Plastocyanin-like" evidence="4">
    <location>
        <begin position="28"/>
        <end position="186"/>
    </location>
</feature>
<dbReference type="AlphaFoldDB" id="A0A9N9JM44"/>
<dbReference type="EMBL" id="CAJVPY010025526">
    <property type="protein sequence ID" value="CAG8788374.1"/>
    <property type="molecule type" value="Genomic_DNA"/>
</dbReference>
<dbReference type="SUPFAM" id="SSF49503">
    <property type="entry name" value="Cupredoxins"/>
    <property type="match status" value="2"/>
</dbReference>
<proteinExistence type="inferred from homology"/>
<keyword evidence="3" id="KW-0560">Oxidoreductase</keyword>
<dbReference type="InterPro" id="IPR011706">
    <property type="entry name" value="Cu-oxidase_C"/>
</dbReference>
<dbReference type="Pfam" id="PF00394">
    <property type="entry name" value="Cu-oxidase"/>
    <property type="match status" value="1"/>
</dbReference>
<comment type="caution">
    <text evidence="6">The sequence shown here is derived from an EMBL/GenBank/DDBJ whole genome shotgun (WGS) entry which is preliminary data.</text>
</comment>
<dbReference type="InterPro" id="IPR008972">
    <property type="entry name" value="Cupredoxin"/>
</dbReference>
<feature type="domain" description="Plastocyanin-like" evidence="5">
    <location>
        <begin position="258"/>
        <end position="380"/>
    </location>
</feature>
<organism evidence="6 7">
    <name type="scientific">Dentiscutata erythropus</name>
    <dbReference type="NCBI Taxonomy" id="1348616"/>
    <lineage>
        <taxon>Eukaryota</taxon>
        <taxon>Fungi</taxon>
        <taxon>Fungi incertae sedis</taxon>
        <taxon>Mucoromycota</taxon>
        <taxon>Glomeromycotina</taxon>
        <taxon>Glomeromycetes</taxon>
        <taxon>Diversisporales</taxon>
        <taxon>Gigasporaceae</taxon>
        <taxon>Dentiscutata</taxon>
    </lineage>
</organism>
<feature type="non-terminal residue" evidence="6">
    <location>
        <position position="1"/>
    </location>
</feature>
<dbReference type="InterPro" id="IPR002355">
    <property type="entry name" value="Cu_oxidase_Cu_BS"/>
</dbReference>
<dbReference type="InterPro" id="IPR001117">
    <property type="entry name" value="Cu-oxidase_2nd"/>
</dbReference>
<evidence type="ECO:0000256" key="1">
    <source>
        <dbReference type="ARBA" id="ARBA00010609"/>
    </source>
</evidence>
<dbReference type="Pfam" id="PF07731">
    <property type="entry name" value="Cu-oxidase_2"/>
    <property type="match status" value="1"/>
</dbReference>
<dbReference type="GO" id="GO:0016491">
    <property type="term" value="F:oxidoreductase activity"/>
    <property type="evidence" value="ECO:0007669"/>
    <property type="project" value="UniProtKB-KW"/>
</dbReference>
<evidence type="ECO:0000256" key="3">
    <source>
        <dbReference type="ARBA" id="ARBA00023002"/>
    </source>
</evidence>
<dbReference type="InterPro" id="IPR045087">
    <property type="entry name" value="Cu-oxidase_fam"/>
</dbReference>
<dbReference type="InterPro" id="IPR033138">
    <property type="entry name" value="Cu_oxidase_CS"/>
</dbReference>
<sequence>MAQYIDGLLGAMIIHDHEDPYLKDYDCDYVVTLADWYHQTSAELLSQFLTPGYQGQTPVPDSGLISGKGQYAKKDSELAVYKVQKGKKYRIRIINTSAEAHYIFSIDGHKMKVIEVEGTYVKPFYVNRLLLHIAQRYSVIVEADQDAKDYWVRATISPECIPNDNMTINHDSAINYNVTGILSYEGSSSGDKGPDSEPFTDDVTPCMNLDSKLIKPLNDCPPKDATETVSYTVSFGVNDMKVVEALINNSSYIPDYYNPTTLKIMDDKANMKDFPRSQNIGEINDDNGVAEIVVWNNNSADHPFHLHGHTFWLMGDGVGTDYDKSSLNTVDPPIRDTTVVPAWGWSVIRFNIDNPGVWVFHCHIEWHIQMGMLAQIVELPHKLKSQKLPDNVQNLC</sequence>
<accession>A0A9N9JM44</accession>
<dbReference type="PANTHER" id="PTHR11709:SF511">
    <property type="entry name" value="LACCASE"/>
    <property type="match status" value="1"/>
</dbReference>
<dbReference type="Proteomes" id="UP000789405">
    <property type="component" value="Unassembled WGS sequence"/>
</dbReference>
<dbReference type="Gene3D" id="2.60.40.420">
    <property type="entry name" value="Cupredoxins - blue copper proteins"/>
    <property type="match status" value="2"/>
</dbReference>
<protein>
    <submittedName>
        <fullName evidence="6">26251_t:CDS:1</fullName>
    </submittedName>
</protein>
<keyword evidence="7" id="KW-1185">Reference proteome</keyword>
<dbReference type="PROSITE" id="PS00080">
    <property type="entry name" value="MULTICOPPER_OXIDASE2"/>
    <property type="match status" value="1"/>
</dbReference>
<dbReference type="GO" id="GO:0005507">
    <property type="term" value="F:copper ion binding"/>
    <property type="evidence" value="ECO:0007669"/>
    <property type="project" value="InterPro"/>
</dbReference>
<evidence type="ECO:0000256" key="2">
    <source>
        <dbReference type="ARBA" id="ARBA00022723"/>
    </source>
</evidence>
<keyword evidence="2" id="KW-0479">Metal-binding</keyword>
<evidence type="ECO:0000313" key="7">
    <source>
        <dbReference type="Proteomes" id="UP000789405"/>
    </source>
</evidence>
<dbReference type="PROSITE" id="PS00079">
    <property type="entry name" value="MULTICOPPER_OXIDASE1"/>
    <property type="match status" value="1"/>
</dbReference>
<name>A0A9N9JM44_9GLOM</name>
<dbReference type="OrthoDB" id="2121828at2759"/>
<dbReference type="PANTHER" id="PTHR11709">
    <property type="entry name" value="MULTI-COPPER OXIDASE"/>
    <property type="match status" value="1"/>
</dbReference>
<dbReference type="FunFam" id="2.60.40.420:FF:000045">
    <property type="entry name" value="Laccase 2"/>
    <property type="match status" value="1"/>
</dbReference>